<dbReference type="GO" id="GO:0005525">
    <property type="term" value="F:GTP binding"/>
    <property type="evidence" value="ECO:0007669"/>
    <property type="project" value="UniProtKB-KW"/>
</dbReference>
<keyword evidence="5" id="KW-0472">Membrane</keyword>
<evidence type="ECO:0000256" key="3">
    <source>
        <dbReference type="ARBA" id="ARBA00023134"/>
    </source>
</evidence>
<feature type="transmembrane region" description="Helical" evidence="5">
    <location>
        <begin position="258"/>
        <end position="280"/>
    </location>
</feature>
<dbReference type="InterPro" id="IPR045058">
    <property type="entry name" value="GIMA/IAN/Toc"/>
</dbReference>
<reference evidence="7" key="3">
    <citation type="submission" date="2025-09" db="UniProtKB">
        <authorList>
            <consortium name="Ensembl"/>
        </authorList>
    </citation>
    <scope>IDENTIFICATION</scope>
</reference>
<reference evidence="7" key="2">
    <citation type="submission" date="2025-08" db="UniProtKB">
        <authorList>
            <consortium name="Ensembl"/>
        </authorList>
    </citation>
    <scope>IDENTIFICATION</scope>
</reference>
<evidence type="ECO:0000256" key="5">
    <source>
        <dbReference type="SAM" id="Phobius"/>
    </source>
</evidence>
<evidence type="ECO:0000256" key="4">
    <source>
        <dbReference type="SAM" id="MobiDB-lite"/>
    </source>
</evidence>
<dbReference type="PANTHER" id="PTHR10903:SF188">
    <property type="entry name" value="GTPASE IMAP FAMILY MEMBER 2-LIKE-RELATED"/>
    <property type="match status" value="1"/>
</dbReference>
<evidence type="ECO:0000313" key="8">
    <source>
        <dbReference type="Proteomes" id="UP000694395"/>
    </source>
</evidence>
<dbReference type="SUPFAM" id="SSF52540">
    <property type="entry name" value="P-loop containing nucleoside triphosphate hydrolases"/>
    <property type="match status" value="1"/>
</dbReference>
<evidence type="ECO:0000256" key="1">
    <source>
        <dbReference type="ARBA" id="ARBA00008535"/>
    </source>
</evidence>
<organism evidence="7 8">
    <name type="scientific">Oncorhynchus mykiss</name>
    <name type="common">Rainbow trout</name>
    <name type="synonym">Salmo gairdneri</name>
    <dbReference type="NCBI Taxonomy" id="8022"/>
    <lineage>
        <taxon>Eukaryota</taxon>
        <taxon>Metazoa</taxon>
        <taxon>Chordata</taxon>
        <taxon>Craniata</taxon>
        <taxon>Vertebrata</taxon>
        <taxon>Euteleostomi</taxon>
        <taxon>Actinopterygii</taxon>
        <taxon>Neopterygii</taxon>
        <taxon>Teleostei</taxon>
        <taxon>Protacanthopterygii</taxon>
        <taxon>Salmoniformes</taxon>
        <taxon>Salmonidae</taxon>
        <taxon>Salmoninae</taxon>
        <taxon>Oncorhynchus</taxon>
    </lineage>
</organism>
<feature type="domain" description="AIG1-type G" evidence="6">
    <location>
        <begin position="9"/>
        <end position="208"/>
    </location>
</feature>
<dbReference type="AlphaFoldDB" id="A0A8K9UET1"/>
<dbReference type="Gene3D" id="3.40.50.300">
    <property type="entry name" value="P-loop containing nucleotide triphosphate hydrolases"/>
    <property type="match status" value="1"/>
</dbReference>
<gene>
    <name evidence="7" type="primary">LOC118940270</name>
</gene>
<evidence type="ECO:0000313" key="7">
    <source>
        <dbReference type="Ensembl" id="ENSOMYP00000109666.1"/>
    </source>
</evidence>
<keyword evidence="8" id="KW-1185">Reference proteome</keyword>
<keyword evidence="3" id="KW-0342">GTP-binding</keyword>
<keyword evidence="2" id="KW-0547">Nucleotide-binding</keyword>
<evidence type="ECO:0000259" key="6">
    <source>
        <dbReference type="PROSITE" id="PS51720"/>
    </source>
</evidence>
<dbReference type="FunFam" id="3.40.50.300:FF:000366">
    <property type="entry name" value="GTPase, IMAP family member 2"/>
    <property type="match status" value="1"/>
</dbReference>
<dbReference type="PANTHER" id="PTHR10903">
    <property type="entry name" value="GTPASE, IMAP FAMILY MEMBER-RELATED"/>
    <property type="match status" value="1"/>
</dbReference>
<sequence length="301" mass="33880">MTVNQVSLPSDLRIVLVGKTGAGKSATGNTILGGNVFKAESSPKSVTKHCRKGERYVPGTKVTVIDTPGIFDTTMSEKEMKREMDECIKMSVPGPHVFLLVIRLDRFTEEESNTVMWIQENFGADASPFTILLFTRPDQLEGKPVTTFLTESDELQKVIHVCENRFHVFNNREREDDTQVTELLEKIGKMVEKNGGKHYTSEIYEETHNKIKEEDRKRQEEVRKKQEEQRKKQEDQERIIALYEEKEKRDAKKDFRSSLLQIVGAAVTGLGVILGVPPIISAGVAISGTVIVEKIAADSDK</sequence>
<dbReference type="InterPro" id="IPR027417">
    <property type="entry name" value="P-loop_NTPase"/>
</dbReference>
<dbReference type="Ensembl" id="ENSOMYT00000156467.1">
    <property type="protein sequence ID" value="ENSOMYP00000109666.1"/>
    <property type="gene ID" value="ENSOMYG00000038599.2"/>
</dbReference>
<dbReference type="InterPro" id="IPR006703">
    <property type="entry name" value="G_AIG1"/>
</dbReference>
<name>A0A8K9UET1_ONCMY</name>
<proteinExistence type="inferred from homology"/>
<feature type="region of interest" description="Disordered" evidence="4">
    <location>
        <begin position="211"/>
        <end position="235"/>
    </location>
</feature>
<comment type="similarity">
    <text evidence="1">Belongs to the TRAFAC class TrmE-Era-EngA-EngB-Septin-like GTPase superfamily. AIG1/Toc34/Toc159-like paraseptin GTPase family. IAN subfamily.</text>
</comment>
<keyword evidence="5" id="KW-1133">Transmembrane helix</keyword>
<keyword evidence="5" id="KW-0812">Transmembrane</keyword>
<evidence type="ECO:0000256" key="2">
    <source>
        <dbReference type="ARBA" id="ARBA00022741"/>
    </source>
</evidence>
<dbReference type="PROSITE" id="PS51720">
    <property type="entry name" value="G_AIG1"/>
    <property type="match status" value="1"/>
</dbReference>
<reference evidence="7" key="1">
    <citation type="submission" date="2020-07" db="EMBL/GenBank/DDBJ databases">
        <title>A long reads based de novo assembly of the rainbow trout Arlee double haploid line genome.</title>
        <authorList>
            <person name="Gao G."/>
            <person name="Palti Y."/>
        </authorList>
    </citation>
    <scope>NUCLEOTIDE SEQUENCE [LARGE SCALE GENOMIC DNA]</scope>
</reference>
<dbReference type="Pfam" id="PF04548">
    <property type="entry name" value="AIG1"/>
    <property type="match status" value="1"/>
</dbReference>
<dbReference type="GeneTree" id="ENSGT01140000282522"/>
<dbReference type="CDD" id="cd01852">
    <property type="entry name" value="AIG1"/>
    <property type="match status" value="1"/>
</dbReference>
<dbReference type="Proteomes" id="UP000694395">
    <property type="component" value="Chromosome 17"/>
</dbReference>
<protein>
    <recommendedName>
        <fullName evidence="6">AIG1-type G domain-containing protein</fullName>
    </recommendedName>
</protein>
<accession>A0A8K9UET1</accession>